<evidence type="ECO:0000256" key="4">
    <source>
        <dbReference type="ARBA" id="ARBA00022989"/>
    </source>
</evidence>
<reference evidence="8 9" key="2">
    <citation type="submission" date="2020-03" db="EMBL/GenBank/DDBJ databases">
        <authorList>
            <person name="Ichikawa N."/>
            <person name="Kimura A."/>
            <person name="Kitahashi Y."/>
            <person name="Uohara A."/>
        </authorList>
    </citation>
    <scope>NUCLEOTIDE SEQUENCE [LARGE SCALE GENOMIC DNA]</scope>
    <source>
        <strain evidence="8 9">NBRC 105367</strain>
    </source>
</reference>
<accession>A0A6F8YVL3</accession>
<reference evidence="8 9" key="1">
    <citation type="submission" date="2020-03" db="EMBL/GenBank/DDBJ databases">
        <title>Whole genome shotgun sequence of Phytohabitans suffuscus NBRC 105367.</title>
        <authorList>
            <person name="Komaki H."/>
            <person name="Tamura T."/>
        </authorList>
    </citation>
    <scope>NUCLEOTIDE SEQUENCE [LARGE SCALE GENOMIC DNA]</scope>
    <source>
        <strain evidence="8 9">NBRC 105367</strain>
    </source>
</reference>
<proteinExistence type="predicted"/>
<evidence type="ECO:0000313" key="8">
    <source>
        <dbReference type="EMBL" id="BCB89978.1"/>
    </source>
</evidence>
<dbReference type="Gene3D" id="1.20.1720.10">
    <property type="entry name" value="Multidrug resistance protein D"/>
    <property type="match status" value="1"/>
</dbReference>
<keyword evidence="4 6" id="KW-1133">Transmembrane helix</keyword>
<dbReference type="KEGG" id="psuu:Psuf_072910"/>
<keyword evidence="5 6" id="KW-0472">Membrane</keyword>
<keyword evidence="2" id="KW-0813">Transport</keyword>
<sequence length="122" mass="12280">MPATRIRPQSTLVPVAPYRRPLLLLCVLVGSGLVVSLVSTLGQPLIPAIAADHGVSAGAAQWTFTISMLTGVMATPALGRLGDSSRAKAALLCAVALVAVGALAAATIPSFVVLLVARALQG</sequence>
<evidence type="ECO:0000256" key="2">
    <source>
        <dbReference type="ARBA" id="ARBA00022448"/>
    </source>
</evidence>
<dbReference type="InterPro" id="IPR011701">
    <property type="entry name" value="MFS"/>
</dbReference>
<dbReference type="Pfam" id="PF07690">
    <property type="entry name" value="MFS_1"/>
    <property type="match status" value="1"/>
</dbReference>
<comment type="subcellular location">
    <subcellularLocation>
        <location evidence="1">Cell membrane</location>
        <topology evidence="1">Multi-pass membrane protein</topology>
    </subcellularLocation>
</comment>
<evidence type="ECO:0000256" key="3">
    <source>
        <dbReference type="ARBA" id="ARBA00022692"/>
    </source>
</evidence>
<dbReference type="GO" id="GO:0005886">
    <property type="term" value="C:plasma membrane"/>
    <property type="evidence" value="ECO:0007669"/>
    <property type="project" value="UniProtKB-SubCell"/>
</dbReference>
<dbReference type="PANTHER" id="PTHR42718:SF9">
    <property type="entry name" value="MAJOR FACILITATOR SUPERFAMILY MULTIDRUG TRANSPORTER MFSC"/>
    <property type="match status" value="1"/>
</dbReference>
<protein>
    <recommendedName>
        <fullName evidence="7">Major facilitator superfamily (MFS) profile domain-containing protein</fullName>
    </recommendedName>
</protein>
<evidence type="ECO:0000256" key="5">
    <source>
        <dbReference type="ARBA" id="ARBA00023136"/>
    </source>
</evidence>
<gene>
    <name evidence="8" type="ORF">Psuf_072910</name>
</gene>
<dbReference type="InterPro" id="IPR020846">
    <property type="entry name" value="MFS_dom"/>
</dbReference>
<dbReference type="GO" id="GO:0022857">
    <property type="term" value="F:transmembrane transporter activity"/>
    <property type="evidence" value="ECO:0007669"/>
    <property type="project" value="InterPro"/>
</dbReference>
<dbReference type="Proteomes" id="UP000503011">
    <property type="component" value="Chromosome"/>
</dbReference>
<dbReference type="AlphaFoldDB" id="A0A6F8YVL3"/>
<keyword evidence="3 6" id="KW-0812">Transmembrane</keyword>
<dbReference type="SUPFAM" id="SSF103473">
    <property type="entry name" value="MFS general substrate transporter"/>
    <property type="match status" value="1"/>
</dbReference>
<feature type="domain" description="Major facilitator superfamily (MFS) profile" evidence="7">
    <location>
        <begin position="23"/>
        <end position="122"/>
    </location>
</feature>
<feature type="transmembrane region" description="Helical" evidence="6">
    <location>
        <begin position="21"/>
        <end position="39"/>
    </location>
</feature>
<name>A0A6F8YVL3_9ACTN</name>
<dbReference type="InterPro" id="IPR036259">
    <property type="entry name" value="MFS_trans_sf"/>
</dbReference>
<evidence type="ECO:0000259" key="7">
    <source>
        <dbReference type="PROSITE" id="PS50850"/>
    </source>
</evidence>
<dbReference type="PROSITE" id="PS50850">
    <property type="entry name" value="MFS"/>
    <property type="match status" value="1"/>
</dbReference>
<organism evidence="8 9">
    <name type="scientific">Phytohabitans suffuscus</name>
    <dbReference type="NCBI Taxonomy" id="624315"/>
    <lineage>
        <taxon>Bacteria</taxon>
        <taxon>Bacillati</taxon>
        <taxon>Actinomycetota</taxon>
        <taxon>Actinomycetes</taxon>
        <taxon>Micromonosporales</taxon>
        <taxon>Micromonosporaceae</taxon>
    </lineage>
</organism>
<feature type="transmembrane region" description="Helical" evidence="6">
    <location>
        <begin position="90"/>
        <end position="117"/>
    </location>
</feature>
<evidence type="ECO:0000256" key="1">
    <source>
        <dbReference type="ARBA" id="ARBA00004651"/>
    </source>
</evidence>
<feature type="transmembrane region" description="Helical" evidence="6">
    <location>
        <begin position="59"/>
        <end position="78"/>
    </location>
</feature>
<dbReference type="PANTHER" id="PTHR42718">
    <property type="entry name" value="MAJOR FACILITATOR SUPERFAMILY MULTIDRUG TRANSPORTER MFSC"/>
    <property type="match status" value="1"/>
</dbReference>
<keyword evidence="9" id="KW-1185">Reference proteome</keyword>
<dbReference type="EMBL" id="AP022871">
    <property type="protein sequence ID" value="BCB89978.1"/>
    <property type="molecule type" value="Genomic_DNA"/>
</dbReference>
<evidence type="ECO:0000313" key="9">
    <source>
        <dbReference type="Proteomes" id="UP000503011"/>
    </source>
</evidence>
<evidence type="ECO:0000256" key="6">
    <source>
        <dbReference type="SAM" id="Phobius"/>
    </source>
</evidence>
<dbReference type="RefSeq" id="WP_173162051.1">
    <property type="nucleotide sequence ID" value="NZ_AP022871.1"/>
</dbReference>